<dbReference type="GO" id="GO:0004400">
    <property type="term" value="F:histidinol-phosphate transaminase activity"/>
    <property type="evidence" value="ECO:0007669"/>
    <property type="project" value="UniProtKB-UniRule"/>
</dbReference>
<dbReference type="PANTHER" id="PTHR43643:SF3">
    <property type="entry name" value="HISTIDINOL-PHOSPHATE AMINOTRANSFERASE"/>
    <property type="match status" value="1"/>
</dbReference>
<dbReference type="CDD" id="cd00609">
    <property type="entry name" value="AAT_like"/>
    <property type="match status" value="1"/>
</dbReference>
<evidence type="ECO:0000256" key="6">
    <source>
        <dbReference type="HAMAP-Rule" id="MF_01023"/>
    </source>
</evidence>
<dbReference type="InterPro" id="IPR015424">
    <property type="entry name" value="PyrdxlP-dep_Trfase"/>
</dbReference>
<dbReference type="SUPFAM" id="SSF53383">
    <property type="entry name" value="PLP-dependent transferases"/>
    <property type="match status" value="1"/>
</dbReference>
<dbReference type="GO" id="GO:0030170">
    <property type="term" value="F:pyridoxal phosphate binding"/>
    <property type="evidence" value="ECO:0007669"/>
    <property type="project" value="InterPro"/>
</dbReference>
<dbReference type="GO" id="GO:0000105">
    <property type="term" value="P:L-histidine biosynthetic process"/>
    <property type="evidence" value="ECO:0007669"/>
    <property type="project" value="UniProtKB-UniRule"/>
</dbReference>
<keyword evidence="4 6" id="KW-0808">Transferase</keyword>
<reference evidence="10" key="1">
    <citation type="submission" date="2017-04" db="EMBL/GenBank/DDBJ databases">
        <authorList>
            <person name="Song Y."/>
            <person name="Cho B.-K."/>
        </authorList>
    </citation>
    <scope>NUCLEOTIDE SEQUENCE [LARGE SCALE GENOMIC DNA]</scope>
    <source>
        <strain evidence="10">SL1</strain>
    </source>
</reference>
<dbReference type="InterPro" id="IPR015421">
    <property type="entry name" value="PyrdxlP-dep_Trfase_major"/>
</dbReference>
<dbReference type="OrthoDB" id="9813612at2"/>
<comment type="subunit">
    <text evidence="2 6">Homodimer.</text>
</comment>
<evidence type="ECO:0000256" key="7">
    <source>
        <dbReference type="SAM" id="Coils"/>
    </source>
</evidence>
<evidence type="ECO:0000313" key="9">
    <source>
        <dbReference type="EMBL" id="AWI04388.1"/>
    </source>
</evidence>
<feature type="domain" description="Aminotransferase class I/classII large" evidence="8">
    <location>
        <begin position="32"/>
        <end position="357"/>
    </location>
</feature>
<accession>A0A2U8DP65</accession>
<dbReference type="RefSeq" id="WP_032079287.1">
    <property type="nucleotide sequence ID" value="NZ_CP020953.1"/>
</dbReference>
<gene>
    <name evidence="6" type="primary">hisC</name>
    <name evidence="9" type="ORF">B9W14_07725</name>
</gene>
<dbReference type="PANTHER" id="PTHR43643">
    <property type="entry name" value="HISTIDINOL-PHOSPHATE AMINOTRANSFERASE 2"/>
    <property type="match status" value="1"/>
</dbReference>
<feature type="coiled-coil region" evidence="7">
    <location>
        <begin position="273"/>
        <end position="300"/>
    </location>
</feature>
<dbReference type="EC" id="2.6.1.9" evidence="6"/>
<dbReference type="Pfam" id="PF00155">
    <property type="entry name" value="Aminotran_1_2"/>
    <property type="match status" value="1"/>
</dbReference>
<dbReference type="InterPro" id="IPR004839">
    <property type="entry name" value="Aminotransferase_I/II_large"/>
</dbReference>
<keyword evidence="10" id="KW-1185">Reference proteome</keyword>
<dbReference type="HAMAP" id="MF_01023">
    <property type="entry name" value="HisC_aminotrans_2"/>
    <property type="match status" value="1"/>
</dbReference>
<dbReference type="InterPro" id="IPR015422">
    <property type="entry name" value="PyrdxlP-dep_Trfase_small"/>
</dbReference>
<protein>
    <recommendedName>
        <fullName evidence="6">Histidinol-phosphate aminotransferase</fullName>
        <ecNumber evidence="6">2.6.1.9</ecNumber>
    </recommendedName>
    <alternativeName>
        <fullName evidence="6">Imidazole acetol-phosphate transaminase</fullName>
    </alternativeName>
</protein>
<proteinExistence type="inferred from homology"/>
<dbReference type="UniPathway" id="UPA00031">
    <property type="reaction ID" value="UER00012"/>
</dbReference>
<comment type="cofactor">
    <cofactor evidence="1 6">
        <name>pyridoxal 5'-phosphate</name>
        <dbReference type="ChEBI" id="CHEBI:597326"/>
    </cofactor>
</comment>
<comment type="similarity">
    <text evidence="6">Belongs to the class-II pyridoxal-phosphate-dependent aminotransferase family. Histidinol-phosphate aminotransferase subfamily.</text>
</comment>
<keyword evidence="6" id="KW-0028">Amino-acid biosynthesis</keyword>
<evidence type="ECO:0000259" key="8">
    <source>
        <dbReference type="Pfam" id="PF00155"/>
    </source>
</evidence>
<evidence type="ECO:0000313" key="10">
    <source>
        <dbReference type="Proteomes" id="UP000244910"/>
    </source>
</evidence>
<dbReference type="KEGG" id="cdrk:B9W14_07725"/>
<evidence type="ECO:0000256" key="1">
    <source>
        <dbReference type="ARBA" id="ARBA00001933"/>
    </source>
</evidence>
<dbReference type="Proteomes" id="UP000244910">
    <property type="component" value="Chromosome"/>
</dbReference>
<dbReference type="Gene3D" id="3.90.1150.10">
    <property type="entry name" value="Aspartate Aminotransferase, domain 1"/>
    <property type="match status" value="1"/>
</dbReference>
<keyword evidence="3 6" id="KW-0032">Aminotransferase</keyword>
<evidence type="ECO:0000256" key="4">
    <source>
        <dbReference type="ARBA" id="ARBA00022679"/>
    </source>
</evidence>
<name>A0A2U8DP65_9CLOT</name>
<dbReference type="Gene3D" id="3.40.640.10">
    <property type="entry name" value="Type I PLP-dependent aspartate aminotransferase-like (Major domain)"/>
    <property type="match status" value="1"/>
</dbReference>
<evidence type="ECO:0000256" key="3">
    <source>
        <dbReference type="ARBA" id="ARBA00022576"/>
    </source>
</evidence>
<evidence type="ECO:0000256" key="5">
    <source>
        <dbReference type="ARBA" id="ARBA00022898"/>
    </source>
</evidence>
<keyword evidence="5 6" id="KW-0663">Pyridoxal phosphate</keyword>
<evidence type="ECO:0000256" key="2">
    <source>
        <dbReference type="ARBA" id="ARBA00011738"/>
    </source>
</evidence>
<dbReference type="InterPro" id="IPR050106">
    <property type="entry name" value="HistidinolP_aminotransfase"/>
</dbReference>
<comment type="pathway">
    <text evidence="6">Amino-acid biosynthesis; L-histidine biosynthesis; L-histidine from 5-phospho-alpha-D-ribose 1-diphosphate: step 7/9.</text>
</comment>
<keyword evidence="7" id="KW-0175">Coiled coil</keyword>
<dbReference type="AlphaFoldDB" id="A0A2U8DP65"/>
<comment type="catalytic activity">
    <reaction evidence="6">
        <text>L-histidinol phosphate + 2-oxoglutarate = 3-(imidazol-4-yl)-2-oxopropyl phosphate + L-glutamate</text>
        <dbReference type="Rhea" id="RHEA:23744"/>
        <dbReference type="ChEBI" id="CHEBI:16810"/>
        <dbReference type="ChEBI" id="CHEBI:29985"/>
        <dbReference type="ChEBI" id="CHEBI:57766"/>
        <dbReference type="ChEBI" id="CHEBI:57980"/>
        <dbReference type="EC" id="2.6.1.9"/>
    </reaction>
</comment>
<keyword evidence="6" id="KW-0368">Histidine biosynthesis</keyword>
<feature type="modified residue" description="N6-(pyridoxal phosphate)lysine" evidence="6">
    <location>
        <position position="226"/>
    </location>
</feature>
<organism evidence="9 10">
    <name type="scientific">Clostridium drakei</name>
    <dbReference type="NCBI Taxonomy" id="332101"/>
    <lineage>
        <taxon>Bacteria</taxon>
        <taxon>Bacillati</taxon>
        <taxon>Bacillota</taxon>
        <taxon>Clostridia</taxon>
        <taxon>Eubacteriales</taxon>
        <taxon>Clostridiaceae</taxon>
        <taxon>Clostridium</taxon>
    </lineage>
</organism>
<sequence length="369" mass="41167">MNITGARKAVYTAEAYVSGKSMDDVKKEYNLTKVIKLGSNENPYSPFPNAIKAMTEELSAIGIYPEINFIKLRETLGKKFNLTSEYIGLGHGAGGVLETISRLFIESGDEVIVPTQSYRLYREISKIMGGVVREVSLDENYTISVENIIKTINAKTKIVWLCNPNNPTGTIIKKEDIDSILDVLPESGWLVLDEAYVEFSNACEVPDVVKYIKNNKHLLSVRTFSKYYGLAGARLGYVIAAPNVINGFDTVSEPFNANRIALAGGIQCLTSDKENVEKASKLLIEERERVSNELEKLNCEVTKSHSNFIFYKVPCDGEELGTYMLKRGVIVRPCSGWGYSNHIRVTVGMREEMDEFLKVTKDGLEALKD</sequence>
<dbReference type="InterPro" id="IPR005861">
    <property type="entry name" value="HisP_aminotrans"/>
</dbReference>
<dbReference type="EMBL" id="CP020953">
    <property type="protein sequence ID" value="AWI04388.1"/>
    <property type="molecule type" value="Genomic_DNA"/>
</dbReference>
<dbReference type="NCBIfam" id="TIGR01141">
    <property type="entry name" value="hisC"/>
    <property type="match status" value="1"/>
</dbReference>